<dbReference type="AlphaFoldDB" id="X1VHD0"/>
<gene>
    <name evidence="2" type="ORF">S12H4_42430</name>
</gene>
<organism evidence="2">
    <name type="scientific">marine sediment metagenome</name>
    <dbReference type="NCBI Taxonomy" id="412755"/>
    <lineage>
        <taxon>unclassified sequences</taxon>
        <taxon>metagenomes</taxon>
        <taxon>ecological metagenomes</taxon>
    </lineage>
</organism>
<proteinExistence type="predicted"/>
<dbReference type="InterPro" id="IPR013022">
    <property type="entry name" value="Xyl_isomerase-like_TIM-brl"/>
</dbReference>
<protein>
    <recommendedName>
        <fullName evidence="1">Xylose isomerase-like TIM barrel domain-containing protein</fullName>
    </recommendedName>
</protein>
<comment type="caution">
    <text evidence="2">The sequence shown here is derived from an EMBL/GenBank/DDBJ whole genome shotgun (WGS) entry which is preliminary data.</text>
</comment>
<evidence type="ECO:0000313" key="2">
    <source>
        <dbReference type="EMBL" id="GAJ14241.1"/>
    </source>
</evidence>
<reference evidence="2" key="1">
    <citation type="journal article" date="2014" name="Front. Microbiol.">
        <title>High frequency of phylogenetically diverse reductive dehalogenase-homologous genes in deep subseafloor sedimentary metagenomes.</title>
        <authorList>
            <person name="Kawai M."/>
            <person name="Futagami T."/>
            <person name="Toyoda A."/>
            <person name="Takaki Y."/>
            <person name="Nishi S."/>
            <person name="Hori S."/>
            <person name="Arai W."/>
            <person name="Tsubouchi T."/>
            <person name="Morono Y."/>
            <person name="Uchiyama I."/>
            <person name="Ito T."/>
            <person name="Fujiyama A."/>
            <person name="Inagaki F."/>
            <person name="Takami H."/>
        </authorList>
    </citation>
    <scope>NUCLEOTIDE SEQUENCE</scope>
    <source>
        <strain evidence="2">Expedition CK06-06</strain>
    </source>
</reference>
<feature type="domain" description="Xylose isomerase-like TIM barrel" evidence="1">
    <location>
        <begin position="15"/>
        <end position="158"/>
    </location>
</feature>
<dbReference type="EMBL" id="BARW01025963">
    <property type="protein sequence ID" value="GAJ14241.1"/>
    <property type="molecule type" value="Genomic_DNA"/>
</dbReference>
<name>X1VHD0_9ZZZZ</name>
<accession>X1VHD0</accession>
<dbReference type="Gene3D" id="3.20.20.150">
    <property type="entry name" value="Divalent-metal-dependent TIM barrel enzymes"/>
    <property type="match status" value="1"/>
</dbReference>
<dbReference type="SUPFAM" id="SSF51658">
    <property type="entry name" value="Xylose isomerase-like"/>
    <property type="match status" value="1"/>
</dbReference>
<dbReference type="InterPro" id="IPR036237">
    <property type="entry name" value="Xyl_isomerase-like_sf"/>
</dbReference>
<sequence length="185" mass="20481">LFAFSVYKGGYERYAELLGKAGGGVAVRGSAKPCKPEELSARMKEFIESLKPLIELAEKYDSYLAIENHGNALLDSLDSLKAFLDINTSPRLGIALAPYHLQTIKASVPEAIRICDNQLFFFYAWQHYPGPQQLPGIGPTDMTPWVQALADIRYGGYVNPFMHGHVEVDVMAANLAKSRDYLKGL</sequence>
<evidence type="ECO:0000259" key="1">
    <source>
        <dbReference type="Pfam" id="PF01261"/>
    </source>
</evidence>
<dbReference type="Pfam" id="PF01261">
    <property type="entry name" value="AP_endonuc_2"/>
    <property type="match status" value="1"/>
</dbReference>
<feature type="non-terminal residue" evidence="2">
    <location>
        <position position="1"/>
    </location>
</feature>